<evidence type="ECO:0000313" key="9">
    <source>
        <dbReference type="Proteomes" id="UP000494106"/>
    </source>
</evidence>
<dbReference type="GO" id="GO:0016212">
    <property type="term" value="F:kynurenine-oxoglutarate transaminase activity"/>
    <property type="evidence" value="ECO:0007669"/>
    <property type="project" value="TreeGrafter"/>
</dbReference>
<feature type="domain" description="Aminotransferase class I/classII large" evidence="7">
    <location>
        <begin position="132"/>
        <end position="462"/>
    </location>
</feature>
<dbReference type="InterPro" id="IPR004839">
    <property type="entry name" value="Aminotransferase_I/II_large"/>
</dbReference>
<dbReference type="FunFam" id="3.40.640.10:FF:000053">
    <property type="entry name" value="Aminotransferase, class I"/>
    <property type="match status" value="1"/>
</dbReference>
<keyword evidence="4" id="KW-0032">Aminotransferase</keyword>
<comment type="cofactor">
    <cofactor evidence="1">
        <name>pyridoxal 5'-phosphate</name>
        <dbReference type="ChEBI" id="CHEBI:597326"/>
    </cofactor>
</comment>
<reference evidence="8 9" key="1">
    <citation type="submission" date="2020-04" db="EMBL/GenBank/DDBJ databases">
        <authorList>
            <person name="Wallbank WR R."/>
            <person name="Pardo Diaz C."/>
            <person name="Kozak K."/>
            <person name="Martin S."/>
            <person name="Jiggins C."/>
            <person name="Moest M."/>
            <person name="Warren A I."/>
            <person name="Byers J.R.P. K."/>
            <person name="Montejo-Kovacevich G."/>
            <person name="Yen C E."/>
        </authorList>
    </citation>
    <scope>NUCLEOTIDE SEQUENCE [LARGE SCALE GENOMIC DNA]</scope>
</reference>
<comment type="caution">
    <text evidence="8">The sequence shown here is derived from an EMBL/GenBank/DDBJ whole genome shotgun (WGS) entry which is preliminary data.</text>
</comment>
<dbReference type="OrthoDB" id="691673at2759"/>
<evidence type="ECO:0000256" key="4">
    <source>
        <dbReference type="ARBA" id="ARBA00022576"/>
    </source>
</evidence>
<keyword evidence="9" id="KW-1185">Reference proteome</keyword>
<dbReference type="Proteomes" id="UP000494106">
    <property type="component" value="Unassembled WGS sequence"/>
</dbReference>
<dbReference type="GO" id="GO:1901605">
    <property type="term" value="P:alpha-amino acid metabolic process"/>
    <property type="evidence" value="ECO:0007669"/>
    <property type="project" value="TreeGrafter"/>
</dbReference>
<evidence type="ECO:0000256" key="1">
    <source>
        <dbReference type="ARBA" id="ARBA00001933"/>
    </source>
</evidence>
<dbReference type="Pfam" id="PF00155">
    <property type="entry name" value="Aminotran_1_2"/>
    <property type="match status" value="1"/>
</dbReference>
<dbReference type="InterPro" id="IPR015421">
    <property type="entry name" value="PyrdxlP-dep_Trfase_major"/>
</dbReference>
<evidence type="ECO:0000313" key="8">
    <source>
        <dbReference type="EMBL" id="CAB3237829.1"/>
    </source>
</evidence>
<evidence type="ECO:0000256" key="2">
    <source>
        <dbReference type="ARBA" id="ARBA00007441"/>
    </source>
</evidence>
<accession>A0A8S0ZW46</accession>
<evidence type="ECO:0000256" key="5">
    <source>
        <dbReference type="ARBA" id="ARBA00022679"/>
    </source>
</evidence>
<dbReference type="InterPro" id="IPR015424">
    <property type="entry name" value="PyrdxlP-dep_Trfase"/>
</dbReference>
<dbReference type="Gene3D" id="3.40.640.10">
    <property type="entry name" value="Type I PLP-dependent aspartate aminotransferase-like (Major domain)"/>
    <property type="match status" value="1"/>
</dbReference>
<protein>
    <recommendedName>
        <fullName evidence="7">Aminotransferase class I/classII large domain-containing protein</fullName>
    </recommendedName>
</protein>
<name>A0A8S0ZW46_ARCPL</name>
<dbReference type="EMBL" id="CADEBC010000495">
    <property type="protein sequence ID" value="CAB3237829.1"/>
    <property type="molecule type" value="Genomic_DNA"/>
</dbReference>
<comment type="subunit">
    <text evidence="3">Homodimer.</text>
</comment>
<gene>
    <name evidence="8" type="ORF">APLA_LOCUS7164</name>
</gene>
<proteinExistence type="inferred from homology"/>
<keyword evidence="5" id="KW-0808">Transferase</keyword>
<dbReference type="SUPFAM" id="SSF53383">
    <property type="entry name" value="PLP-dependent transferases"/>
    <property type="match status" value="1"/>
</dbReference>
<evidence type="ECO:0000256" key="6">
    <source>
        <dbReference type="ARBA" id="ARBA00022898"/>
    </source>
</evidence>
<comment type="similarity">
    <text evidence="2">Belongs to the class-I pyridoxal-phosphate-dependent aminotransferase family.</text>
</comment>
<keyword evidence="6" id="KW-0663">Pyridoxal phosphate</keyword>
<dbReference type="PANTHER" id="PTHR42790:SF19">
    <property type="entry name" value="KYNURENINE_ALPHA-AMINOADIPATE AMINOTRANSFERASE, MITOCHONDRIAL"/>
    <property type="match status" value="1"/>
</dbReference>
<sequence>MFATVKLGKKNGELAKKLFEIRSVTLLAKKNYSQQVNVDEFFKFYSDKVYHDDRYKPLNGKDYDRFISMRSARREPAVTRQITSLSYKVGKQMISLAEGMPNENVFPFKRLLLDSSCGDPLELEGKELAAALQYLPSQGLPSLLTELRKFQDDLHRPPQLPRDILVTNGSQHGIYQCVELLVDPGDPVITTEFAYTGIHSTLKPYQPEIIGIPEDEDGLIPETLDSVLGERLRLGLKMPKVLYIIPTGSNPSGTVLPEARRRQIYELSCKYDFLILEDDPYMFLNYTDTQVPSFLSMDTHGRVIRLDSVSKVVSAGLRGAWVTAPIPLLERLELHMQAELLHSCTLSQTILLQVLSSRSSLARHLIGARQFYLKRRDALNSALEPISDLAPYSVPKAGLFFWIRVNGVSDVFNMVFHTALQQGLMLVPGQAFLFDSSSPCQHVRLTFSRVRFEDMETAVRRLADLIRNEQQIKKKMYANDG</sequence>
<dbReference type="GO" id="GO:0030170">
    <property type="term" value="F:pyridoxal phosphate binding"/>
    <property type="evidence" value="ECO:0007669"/>
    <property type="project" value="InterPro"/>
</dbReference>
<dbReference type="CDD" id="cd00609">
    <property type="entry name" value="AAT_like"/>
    <property type="match status" value="1"/>
</dbReference>
<organism evidence="8 9">
    <name type="scientific">Arctia plantaginis</name>
    <name type="common">Wood tiger moth</name>
    <name type="synonym">Phalaena plantaginis</name>
    <dbReference type="NCBI Taxonomy" id="874455"/>
    <lineage>
        <taxon>Eukaryota</taxon>
        <taxon>Metazoa</taxon>
        <taxon>Ecdysozoa</taxon>
        <taxon>Arthropoda</taxon>
        <taxon>Hexapoda</taxon>
        <taxon>Insecta</taxon>
        <taxon>Pterygota</taxon>
        <taxon>Neoptera</taxon>
        <taxon>Endopterygota</taxon>
        <taxon>Lepidoptera</taxon>
        <taxon>Glossata</taxon>
        <taxon>Ditrysia</taxon>
        <taxon>Noctuoidea</taxon>
        <taxon>Erebidae</taxon>
        <taxon>Arctiinae</taxon>
        <taxon>Arctia</taxon>
    </lineage>
</organism>
<evidence type="ECO:0000259" key="7">
    <source>
        <dbReference type="Pfam" id="PF00155"/>
    </source>
</evidence>
<dbReference type="PANTHER" id="PTHR42790">
    <property type="entry name" value="AMINOTRANSFERASE"/>
    <property type="match status" value="1"/>
</dbReference>
<dbReference type="InterPro" id="IPR050859">
    <property type="entry name" value="Class-I_PLP-dep_aminotransf"/>
</dbReference>
<evidence type="ECO:0000256" key="3">
    <source>
        <dbReference type="ARBA" id="ARBA00011738"/>
    </source>
</evidence>
<dbReference type="AlphaFoldDB" id="A0A8S0ZW46"/>